<dbReference type="InterPro" id="IPR000847">
    <property type="entry name" value="LysR_HTH_N"/>
</dbReference>
<organism evidence="7 8">
    <name type="scientific">Streptomyces pseudovenezuelae</name>
    <dbReference type="NCBI Taxonomy" id="67350"/>
    <lineage>
        <taxon>Bacteria</taxon>
        <taxon>Bacillati</taxon>
        <taxon>Actinomycetota</taxon>
        <taxon>Actinomycetes</taxon>
        <taxon>Kitasatosporales</taxon>
        <taxon>Streptomycetaceae</taxon>
        <taxon>Streptomyces</taxon>
        <taxon>Streptomyces aurantiacus group</taxon>
    </lineage>
</organism>
<dbReference type="RefSeq" id="WP_280875384.1">
    <property type="nucleotide sequence ID" value="NZ_JARXVH010000002.1"/>
</dbReference>
<evidence type="ECO:0000313" key="7">
    <source>
        <dbReference type="EMBL" id="MDH6214340.1"/>
    </source>
</evidence>
<evidence type="ECO:0000256" key="1">
    <source>
        <dbReference type="ARBA" id="ARBA00009437"/>
    </source>
</evidence>
<evidence type="ECO:0000256" key="4">
    <source>
        <dbReference type="ARBA" id="ARBA00023163"/>
    </source>
</evidence>
<keyword evidence="5" id="KW-0812">Transmembrane</keyword>
<protein>
    <submittedName>
        <fullName evidence="7">DNA-binding transcriptional LysR family regulator</fullName>
    </submittedName>
</protein>
<keyword evidence="8" id="KW-1185">Reference proteome</keyword>
<dbReference type="InterPro" id="IPR036390">
    <property type="entry name" value="WH_DNA-bd_sf"/>
</dbReference>
<comment type="similarity">
    <text evidence="1">Belongs to the LysR transcriptional regulatory family.</text>
</comment>
<keyword evidence="5" id="KW-0472">Membrane</keyword>
<keyword evidence="2" id="KW-0805">Transcription regulation</keyword>
<evidence type="ECO:0000259" key="6">
    <source>
        <dbReference type="PROSITE" id="PS50931"/>
    </source>
</evidence>
<dbReference type="SUPFAM" id="SSF46785">
    <property type="entry name" value="Winged helix' DNA-binding domain"/>
    <property type="match status" value="1"/>
</dbReference>
<evidence type="ECO:0000313" key="8">
    <source>
        <dbReference type="Proteomes" id="UP001160499"/>
    </source>
</evidence>
<sequence length="305" mass="32723">MIEAQRLAVFREVAHRGSFAQAAQALRLTPSAVSQQMAALERAAQAGLFERSTRGVTLTAAGQALLRTADTIHGELHRAERALARLREQGPPSLTVATFASAGMLLLAPALAALNDREDRHVDTTVIESEPQQALAALDDGSADMALVYHFHTEQPPPSWADIAHRYAYHPLLRDELRLVVPVGHALARRSTARLDDVADEPWIQMWDLPGNALDALASAHGLRPKVACRAGDFPFMQALVAAGVGIAFIPTLAVVDRPDTRALVLTPTAKRYIGAYTAPGVPSNHASRALLDALKARATTVPMS</sequence>
<dbReference type="InterPro" id="IPR036388">
    <property type="entry name" value="WH-like_DNA-bd_sf"/>
</dbReference>
<dbReference type="SUPFAM" id="SSF53850">
    <property type="entry name" value="Periplasmic binding protein-like II"/>
    <property type="match status" value="1"/>
</dbReference>
<dbReference type="GO" id="GO:0003677">
    <property type="term" value="F:DNA binding"/>
    <property type="evidence" value="ECO:0007669"/>
    <property type="project" value="UniProtKB-KW"/>
</dbReference>
<feature type="domain" description="HTH lysR-type" evidence="6">
    <location>
        <begin position="2"/>
        <end position="59"/>
    </location>
</feature>
<dbReference type="PANTHER" id="PTHR30346">
    <property type="entry name" value="TRANSCRIPTIONAL DUAL REGULATOR HCAR-RELATED"/>
    <property type="match status" value="1"/>
</dbReference>
<feature type="transmembrane region" description="Helical" evidence="5">
    <location>
        <begin position="236"/>
        <end position="256"/>
    </location>
</feature>
<reference evidence="7 8" key="1">
    <citation type="submission" date="2023-04" db="EMBL/GenBank/DDBJ databases">
        <title>Forest soil microbial communities from Buena Vista Peninsula, Colon Province, Panama.</title>
        <authorList>
            <person name="Bouskill N."/>
        </authorList>
    </citation>
    <scope>NUCLEOTIDE SEQUENCE [LARGE SCALE GENOMIC DNA]</scope>
    <source>
        <strain evidence="7 8">GGS1</strain>
    </source>
</reference>
<dbReference type="EMBL" id="JARXVH010000002">
    <property type="protein sequence ID" value="MDH6214340.1"/>
    <property type="molecule type" value="Genomic_DNA"/>
</dbReference>
<dbReference type="Proteomes" id="UP001160499">
    <property type="component" value="Unassembled WGS sequence"/>
</dbReference>
<comment type="caution">
    <text evidence="7">The sequence shown here is derived from an EMBL/GenBank/DDBJ whole genome shotgun (WGS) entry which is preliminary data.</text>
</comment>
<dbReference type="Pfam" id="PF03466">
    <property type="entry name" value="LysR_substrate"/>
    <property type="match status" value="1"/>
</dbReference>
<accession>A0ABT6LDE9</accession>
<proteinExistence type="inferred from homology"/>
<keyword evidence="3 7" id="KW-0238">DNA-binding</keyword>
<name>A0ABT6LDE9_9ACTN</name>
<gene>
    <name evidence="7" type="ORF">M2283_001623</name>
</gene>
<dbReference type="PROSITE" id="PS50931">
    <property type="entry name" value="HTH_LYSR"/>
    <property type="match status" value="1"/>
</dbReference>
<evidence type="ECO:0000256" key="2">
    <source>
        <dbReference type="ARBA" id="ARBA00023015"/>
    </source>
</evidence>
<dbReference type="Pfam" id="PF00126">
    <property type="entry name" value="HTH_1"/>
    <property type="match status" value="1"/>
</dbReference>
<dbReference type="Gene3D" id="3.40.190.10">
    <property type="entry name" value="Periplasmic binding protein-like II"/>
    <property type="match status" value="2"/>
</dbReference>
<keyword evidence="5" id="KW-1133">Transmembrane helix</keyword>
<dbReference type="Gene3D" id="1.10.10.10">
    <property type="entry name" value="Winged helix-like DNA-binding domain superfamily/Winged helix DNA-binding domain"/>
    <property type="match status" value="1"/>
</dbReference>
<evidence type="ECO:0000256" key="3">
    <source>
        <dbReference type="ARBA" id="ARBA00023125"/>
    </source>
</evidence>
<dbReference type="InterPro" id="IPR005119">
    <property type="entry name" value="LysR_subst-bd"/>
</dbReference>
<keyword evidence="4" id="KW-0804">Transcription</keyword>
<evidence type="ECO:0000256" key="5">
    <source>
        <dbReference type="SAM" id="Phobius"/>
    </source>
</evidence>
<dbReference type="PANTHER" id="PTHR30346:SF29">
    <property type="entry name" value="LYSR SUBSTRATE-BINDING"/>
    <property type="match status" value="1"/>
</dbReference>